<dbReference type="CDD" id="cd00887">
    <property type="entry name" value="MoeA"/>
    <property type="match status" value="1"/>
</dbReference>
<proteinExistence type="inferred from homology"/>
<comment type="caution">
    <text evidence="9">The sequence shown here is derived from an EMBL/GenBank/DDBJ whole genome shotgun (WGS) entry which is preliminary data.</text>
</comment>
<dbReference type="GO" id="GO:0005829">
    <property type="term" value="C:cytosol"/>
    <property type="evidence" value="ECO:0007669"/>
    <property type="project" value="TreeGrafter"/>
</dbReference>
<dbReference type="InterPro" id="IPR038987">
    <property type="entry name" value="MoeA-like"/>
</dbReference>
<dbReference type="Gene3D" id="2.40.340.10">
    <property type="entry name" value="MoeA, C-terminal, domain IV"/>
    <property type="match status" value="1"/>
</dbReference>
<name>A0A7C4PJE2_9CHLR</name>
<dbReference type="InterPro" id="IPR001453">
    <property type="entry name" value="MoaB/Mog_dom"/>
</dbReference>
<dbReference type="PANTHER" id="PTHR10192:SF5">
    <property type="entry name" value="GEPHYRIN"/>
    <property type="match status" value="1"/>
</dbReference>
<dbReference type="InterPro" id="IPR036135">
    <property type="entry name" value="MoeA_linker/N_sf"/>
</dbReference>
<feature type="domain" description="MoaB/Mog" evidence="8">
    <location>
        <begin position="188"/>
        <end position="327"/>
    </location>
</feature>
<dbReference type="PROSITE" id="PS01079">
    <property type="entry name" value="MOCF_BIOSYNTHESIS_2"/>
    <property type="match status" value="1"/>
</dbReference>
<dbReference type="EC" id="2.10.1.1" evidence="7"/>
<evidence type="ECO:0000256" key="7">
    <source>
        <dbReference type="RuleBase" id="RU365090"/>
    </source>
</evidence>
<evidence type="ECO:0000313" key="9">
    <source>
        <dbReference type="EMBL" id="HGS20466.1"/>
    </source>
</evidence>
<dbReference type="GO" id="GO:0061599">
    <property type="term" value="F:molybdopterin molybdotransferase activity"/>
    <property type="evidence" value="ECO:0007669"/>
    <property type="project" value="UniProtKB-UniRule"/>
</dbReference>
<dbReference type="UniPathway" id="UPA00344"/>
<evidence type="ECO:0000256" key="2">
    <source>
        <dbReference type="ARBA" id="ARBA00005046"/>
    </source>
</evidence>
<comment type="cofactor">
    <cofactor evidence="7">
        <name>Mg(2+)</name>
        <dbReference type="ChEBI" id="CHEBI:18420"/>
    </cofactor>
</comment>
<dbReference type="FunFam" id="3.40.980.10:FF:000001">
    <property type="entry name" value="Molybdopterin molybdenumtransferase"/>
    <property type="match status" value="1"/>
</dbReference>
<accession>A0A7C4PJE2</accession>
<organism evidence="9">
    <name type="scientific">Anaerolinea thermolimosa</name>
    <dbReference type="NCBI Taxonomy" id="229919"/>
    <lineage>
        <taxon>Bacteria</taxon>
        <taxon>Bacillati</taxon>
        <taxon>Chloroflexota</taxon>
        <taxon>Anaerolineae</taxon>
        <taxon>Anaerolineales</taxon>
        <taxon>Anaerolineaceae</taxon>
        <taxon>Anaerolinea</taxon>
    </lineage>
</organism>
<dbReference type="NCBIfam" id="TIGR00177">
    <property type="entry name" value="molyb_syn"/>
    <property type="match status" value="1"/>
</dbReference>
<keyword evidence="5 7" id="KW-0501">Molybdenum cofactor biosynthesis</keyword>
<dbReference type="Gene3D" id="2.170.190.11">
    <property type="entry name" value="Molybdopterin biosynthesis moea protein, domain 3"/>
    <property type="match status" value="1"/>
</dbReference>
<comment type="function">
    <text evidence="1 7">Catalyzes the insertion of molybdate into adenylated molybdopterin with the concomitant release of AMP.</text>
</comment>
<dbReference type="InterPro" id="IPR008284">
    <property type="entry name" value="MoCF_biosynth_CS"/>
</dbReference>
<dbReference type="Pfam" id="PF00994">
    <property type="entry name" value="MoCF_biosynth"/>
    <property type="match status" value="1"/>
</dbReference>
<comment type="catalytic activity">
    <reaction evidence="6">
        <text>adenylyl-molybdopterin + molybdate = Mo-molybdopterin + AMP + H(+)</text>
        <dbReference type="Rhea" id="RHEA:35047"/>
        <dbReference type="ChEBI" id="CHEBI:15378"/>
        <dbReference type="ChEBI" id="CHEBI:36264"/>
        <dbReference type="ChEBI" id="CHEBI:62727"/>
        <dbReference type="ChEBI" id="CHEBI:71302"/>
        <dbReference type="ChEBI" id="CHEBI:456215"/>
        <dbReference type="EC" id="2.10.1.1"/>
    </reaction>
</comment>
<evidence type="ECO:0000256" key="1">
    <source>
        <dbReference type="ARBA" id="ARBA00002901"/>
    </source>
</evidence>
<dbReference type="SMART" id="SM00852">
    <property type="entry name" value="MoCF_biosynth"/>
    <property type="match status" value="1"/>
</dbReference>
<keyword evidence="7 9" id="KW-0808">Transferase</keyword>
<evidence type="ECO:0000256" key="5">
    <source>
        <dbReference type="ARBA" id="ARBA00023150"/>
    </source>
</evidence>
<evidence type="ECO:0000256" key="3">
    <source>
        <dbReference type="ARBA" id="ARBA00010763"/>
    </source>
</evidence>
<dbReference type="SUPFAM" id="SSF63882">
    <property type="entry name" value="MoeA N-terminal region -like"/>
    <property type="match status" value="1"/>
</dbReference>
<comment type="similarity">
    <text evidence="3 7">Belongs to the MoeA family.</text>
</comment>
<dbReference type="InterPro" id="IPR005111">
    <property type="entry name" value="MoeA_C_domain_IV"/>
</dbReference>
<dbReference type="SUPFAM" id="SSF63867">
    <property type="entry name" value="MoeA C-terminal domain-like"/>
    <property type="match status" value="1"/>
</dbReference>
<dbReference type="Pfam" id="PF03453">
    <property type="entry name" value="MoeA_N"/>
    <property type="match status" value="1"/>
</dbReference>
<evidence type="ECO:0000256" key="6">
    <source>
        <dbReference type="ARBA" id="ARBA00047317"/>
    </source>
</evidence>
<dbReference type="PANTHER" id="PTHR10192">
    <property type="entry name" value="MOLYBDOPTERIN BIOSYNTHESIS PROTEIN"/>
    <property type="match status" value="1"/>
</dbReference>
<comment type="pathway">
    <text evidence="2 7">Cofactor biosynthesis; molybdopterin biosynthesis.</text>
</comment>
<dbReference type="Pfam" id="PF03454">
    <property type="entry name" value="MoeA_C"/>
    <property type="match status" value="1"/>
</dbReference>
<keyword evidence="7" id="KW-0479">Metal-binding</keyword>
<dbReference type="InterPro" id="IPR005110">
    <property type="entry name" value="MoeA_linker/N"/>
</dbReference>
<dbReference type="GO" id="GO:0046872">
    <property type="term" value="F:metal ion binding"/>
    <property type="evidence" value="ECO:0007669"/>
    <property type="project" value="UniProtKB-UniRule"/>
</dbReference>
<dbReference type="GO" id="GO:0006777">
    <property type="term" value="P:Mo-molybdopterin cofactor biosynthetic process"/>
    <property type="evidence" value="ECO:0007669"/>
    <property type="project" value="UniProtKB-UniRule"/>
</dbReference>
<protein>
    <recommendedName>
        <fullName evidence="7">Molybdopterin molybdenumtransferase</fullName>
        <ecNumber evidence="7">2.10.1.1</ecNumber>
    </recommendedName>
</protein>
<keyword evidence="4 7" id="KW-0500">Molybdenum</keyword>
<gene>
    <name evidence="9" type="ORF">ENT37_01190</name>
</gene>
<sequence length="411" mass="42858">MPEFLELLPPAEALALLLKHLPPPGPKIEIVNLTDALGRTSARPIYSSEPLPAFSRSAVDGFAVRARDTFGASESLPAYLTLVGEVPMGSAPGFLLNPGQAALIHTGGMLPEGADAVVMLEYTQYSRPGEVEILHAAAPGENVLFAGEDVQSGEEVLAGGVRLRPAEIGGLAALGILEVPVTAPPRVGILSSGDEVIPPEQTPAPGQVRDVNSYTLSALAAASGARPQRYGIVPDNPEALNQSLRQALDENDLVVITAGSSASTRDFTAEIISRAGKPGVLVHGVNVKPGKPTILAVCDGKAVIGLPGNPVSALVIARLFVVPVIEHYLGISVSRPRPAIQACLAVNVPSQAGREDYLPVRLIHQEGTWMAEPIFYKSNLIFTLARADGLLKIPADATGVEAGSLVSVEIL</sequence>
<dbReference type="InterPro" id="IPR036425">
    <property type="entry name" value="MoaB/Mog-like_dom_sf"/>
</dbReference>
<reference evidence="9" key="1">
    <citation type="journal article" date="2020" name="mSystems">
        <title>Genome- and Community-Level Interaction Insights into Carbon Utilization and Element Cycling Functions of Hydrothermarchaeota in Hydrothermal Sediment.</title>
        <authorList>
            <person name="Zhou Z."/>
            <person name="Liu Y."/>
            <person name="Xu W."/>
            <person name="Pan J."/>
            <person name="Luo Z.H."/>
            <person name="Li M."/>
        </authorList>
    </citation>
    <scope>NUCLEOTIDE SEQUENCE [LARGE SCALE GENOMIC DNA]</scope>
    <source>
        <strain evidence="9">SpSt-573</strain>
    </source>
</reference>
<dbReference type="InterPro" id="IPR036688">
    <property type="entry name" value="MoeA_C_domain_IV_sf"/>
</dbReference>
<evidence type="ECO:0000259" key="8">
    <source>
        <dbReference type="SMART" id="SM00852"/>
    </source>
</evidence>
<dbReference type="AlphaFoldDB" id="A0A7C4PJE2"/>
<dbReference type="SUPFAM" id="SSF53218">
    <property type="entry name" value="Molybdenum cofactor biosynthesis proteins"/>
    <property type="match status" value="1"/>
</dbReference>
<dbReference type="EMBL" id="DSYK01000061">
    <property type="protein sequence ID" value="HGS20466.1"/>
    <property type="molecule type" value="Genomic_DNA"/>
</dbReference>
<evidence type="ECO:0000256" key="4">
    <source>
        <dbReference type="ARBA" id="ARBA00022505"/>
    </source>
</evidence>
<dbReference type="NCBIfam" id="NF045515">
    <property type="entry name" value="Glp_gephyrin"/>
    <property type="match status" value="1"/>
</dbReference>
<keyword evidence="7" id="KW-0460">Magnesium</keyword>
<dbReference type="Gene3D" id="3.90.105.10">
    <property type="entry name" value="Molybdopterin biosynthesis moea protein, domain 2"/>
    <property type="match status" value="1"/>
</dbReference>
<dbReference type="Gene3D" id="3.40.980.10">
    <property type="entry name" value="MoaB/Mog-like domain"/>
    <property type="match status" value="1"/>
</dbReference>